<comment type="caution">
    <text evidence="1">The sequence shown here is derived from an EMBL/GenBank/DDBJ whole genome shotgun (WGS) entry which is preliminary data.</text>
</comment>
<dbReference type="EMBL" id="MU250526">
    <property type="protein sequence ID" value="KAG7450710.1"/>
    <property type="molecule type" value="Genomic_DNA"/>
</dbReference>
<organism evidence="1 2">
    <name type="scientific">Guyanagaster necrorhizus</name>
    <dbReference type="NCBI Taxonomy" id="856835"/>
    <lineage>
        <taxon>Eukaryota</taxon>
        <taxon>Fungi</taxon>
        <taxon>Dikarya</taxon>
        <taxon>Basidiomycota</taxon>
        <taxon>Agaricomycotina</taxon>
        <taxon>Agaricomycetes</taxon>
        <taxon>Agaricomycetidae</taxon>
        <taxon>Agaricales</taxon>
        <taxon>Marasmiineae</taxon>
        <taxon>Physalacriaceae</taxon>
        <taxon>Guyanagaster</taxon>
    </lineage>
</organism>
<gene>
    <name evidence="1" type="ORF">BT62DRAFT_927985</name>
</gene>
<name>A0A9P8AWU4_9AGAR</name>
<dbReference type="AlphaFoldDB" id="A0A9P8AWU4"/>
<dbReference type="Proteomes" id="UP000812287">
    <property type="component" value="Unassembled WGS sequence"/>
</dbReference>
<keyword evidence="2" id="KW-1185">Reference proteome</keyword>
<proteinExistence type="predicted"/>
<accession>A0A9P8AWU4</accession>
<sequence>MDSYDIAQYLEKMFSSATKSIYAPGGNGAAEDDIAGRAYARFTEQWFDKCIAHEIRPCALHNSYSQFPVDDDIADVKSRQHFLEKFGQAKLDELIAQNANTTWKKEQYARARKP</sequence>
<protein>
    <submittedName>
        <fullName evidence="1">Uncharacterized protein</fullName>
    </submittedName>
</protein>
<dbReference type="OrthoDB" id="4951845at2759"/>
<dbReference type="RefSeq" id="XP_043044210.1">
    <property type="nucleotide sequence ID" value="XM_043185408.1"/>
</dbReference>
<evidence type="ECO:0000313" key="1">
    <source>
        <dbReference type="EMBL" id="KAG7450710.1"/>
    </source>
</evidence>
<reference evidence="1" key="1">
    <citation type="submission" date="2020-11" db="EMBL/GenBank/DDBJ databases">
        <title>Adaptations for nitrogen fixation in a non-lichenized fungal sporocarp promotes dispersal by wood-feeding termites.</title>
        <authorList>
            <consortium name="DOE Joint Genome Institute"/>
            <person name="Koch R.A."/>
            <person name="Yoon G."/>
            <person name="Arayal U."/>
            <person name="Lail K."/>
            <person name="Amirebrahimi M."/>
            <person name="Labutti K."/>
            <person name="Lipzen A."/>
            <person name="Riley R."/>
            <person name="Barry K."/>
            <person name="Henrissat B."/>
            <person name="Grigoriev I.V."/>
            <person name="Herr J.R."/>
            <person name="Aime M.C."/>
        </authorList>
    </citation>
    <scope>NUCLEOTIDE SEQUENCE</scope>
    <source>
        <strain evidence="1">MCA 3950</strain>
    </source>
</reference>
<evidence type="ECO:0000313" key="2">
    <source>
        <dbReference type="Proteomes" id="UP000812287"/>
    </source>
</evidence>
<dbReference type="GeneID" id="66107705"/>